<dbReference type="InterPro" id="IPR036179">
    <property type="entry name" value="Ig-like_dom_sf"/>
</dbReference>
<reference evidence="5" key="2">
    <citation type="submission" date="2025-08" db="UniProtKB">
        <authorList>
            <consortium name="Ensembl"/>
        </authorList>
    </citation>
    <scope>IDENTIFICATION</scope>
</reference>
<evidence type="ECO:0000256" key="2">
    <source>
        <dbReference type="ARBA" id="ARBA00023157"/>
    </source>
</evidence>
<dbReference type="GO" id="GO:0004888">
    <property type="term" value="F:transmembrane signaling receptor activity"/>
    <property type="evidence" value="ECO:0007669"/>
    <property type="project" value="TreeGrafter"/>
</dbReference>
<evidence type="ECO:0000313" key="6">
    <source>
        <dbReference type="Proteomes" id="UP000007754"/>
    </source>
</evidence>
<dbReference type="GO" id="GO:0006955">
    <property type="term" value="P:immune response"/>
    <property type="evidence" value="ECO:0007669"/>
    <property type="project" value="TreeGrafter"/>
</dbReference>
<feature type="domain" description="Ig-like" evidence="4">
    <location>
        <begin position="186"/>
        <end position="275"/>
    </location>
</feature>
<reference evidence="5 6" key="1">
    <citation type="journal article" date="2010" name="Nature">
        <title>The genome of a songbird.</title>
        <authorList>
            <person name="Warren W.C."/>
            <person name="Clayton D.F."/>
            <person name="Ellegren H."/>
            <person name="Arnold A.P."/>
            <person name="Hillier L.W."/>
            <person name="Kunstner A."/>
            <person name="Searle S."/>
            <person name="White S."/>
            <person name="Vilella A.J."/>
            <person name="Fairley S."/>
            <person name="Heger A."/>
            <person name="Kong L."/>
            <person name="Ponting C.P."/>
            <person name="Jarvis E.D."/>
            <person name="Mello C.V."/>
            <person name="Minx P."/>
            <person name="Lovell P."/>
            <person name="Velho T.A."/>
            <person name="Ferris M."/>
            <person name="Balakrishnan C.N."/>
            <person name="Sinha S."/>
            <person name="Blatti C."/>
            <person name="London S.E."/>
            <person name="Li Y."/>
            <person name="Lin Y.C."/>
            <person name="George J."/>
            <person name="Sweedler J."/>
            <person name="Southey B."/>
            <person name="Gunaratne P."/>
            <person name="Watson M."/>
            <person name="Nam K."/>
            <person name="Backstrom N."/>
            <person name="Smeds L."/>
            <person name="Nabholz B."/>
            <person name="Itoh Y."/>
            <person name="Whitney O."/>
            <person name="Pfenning A.R."/>
            <person name="Howard J."/>
            <person name="Volker M."/>
            <person name="Skinner B.M."/>
            <person name="Griffin D.K."/>
            <person name="Ye L."/>
            <person name="McLaren W.M."/>
            <person name="Flicek P."/>
            <person name="Quesada V."/>
            <person name="Velasco G."/>
            <person name="Lopez-Otin C."/>
            <person name="Puente X.S."/>
            <person name="Olender T."/>
            <person name="Lancet D."/>
            <person name="Smit A.F."/>
            <person name="Hubley R."/>
            <person name="Konkel M.K."/>
            <person name="Walker J.A."/>
            <person name="Batzer M.A."/>
            <person name="Gu W."/>
            <person name="Pollock D.D."/>
            <person name="Chen L."/>
            <person name="Cheng Z."/>
            <person name="Eichler E.E."/>
            <person name="Stapley J."/>
            <person name="Slate J."/>
            <person name="Ekblom R."/>
            <person name="Birkhead T."/>
            <person name="Burke T."/>
            <person name="Burt D."/>
            <person name="Scharff C."/>
            <person name="Adam I."/>
            <person name="Richard H."/>
            <person name="Sultan M."/>
            <person name="Soldatov A."/>
            <person name="Lehrach H."/>
            <person name="Edwards S.V."/>
            <person name="Yang S.P."/>
            <person name="Li X."/>
            <person name="Graves T."/>
            <person name="Fulton L."/>
            <person name="Nelson J."/>
            <person name="Chinwalla A."/>
            <person name="Hou S."/>
            <person name="Mardis E.R."/>
            <person name="Wilson R.K."/>
        </authorList>
    </citation>
    <scope>NUCLEOTIDE SEQUENCE [LARGE SCALE GENOMIC DNA]</scope>
</reference>
<keyword evidence="6" id="KW-1185">Reference proteome</keyword>
<keyword evidence="2" id="KW-1015">Disulfide bond</keyword>
<sequence length="375" mass="40222">MSPHLTVPSPLVALAGWCALSPTGAQATQLLVEPPWRPAVLWDPVTLTCQGSGTAGATTWYKDGQRWGQQGHDHITVTESGTYTCDRPGSGHSRHVKVLDDQLVLQVPTRTLLEGDTVTLRCRCRQGNPVSSVFFYHEEKELGEFQNGTELFLSHLVHPTAATPTAPQLFPRNWGSPAPPAPISCPEPFPVPVLEVPRDPTEGSPLTLSCLSTPSPLWPRAPLLHVFYRDGQVVGVPQGSPQLLVPAVGVSHSGNYSCEVRSEGGAVQKSSAWLRITVRSECEDGHGEPPQTPWVPPWPLATPEEGEILYTHVVSTKQAQRENSGGGGTVTCHPVVSSPTLVPTTCVSCRALLHHRSPRTPGDLHGAAGTPQATM</sequence>
<dbReference type="PROSITE" id="PS50835">
    <property type="entry name" value="IG_LIKE"/>
    <property type="match status" value="2"/>
</dbReference>
<dbReference type="AlphaFoldDB" id="A0A674GSR3"/>
<keyword evidence="1 3" id="KW-0732">Signal</keyword>
<dbReference type="GO" id="GO:0009897">
    <property type="term" value="C:external side of plasma membrane"/>
    <property type="evidence" value="ECO:0007669"/>
    <property type="project" value="TreeGrafter"/>
</dbReference>
<dbReference type="PANTHER" id="PTHR11481:SF64">
    <property type="entry name" value="FC RECEPTOR-LIKE PROTEIN 4"/>
    <property type="match status" value="1"/>
</dbReference>
<dbReference type="Proteomes" id="UP000007754">
    <property type="component" value="Chromosome 25"/>
</dbReference>
<dbReference type="SMART" id="SM00409">
    <property type="entry name" value="IG"/>
    <property type="match status" value="2"/>
</dbReference>
<dbReference type="InterPro" id="IPR013783">
    <property type="entry name" value="Ig-like_fold"/>
</dbReference>
<evidence type="ECO:0000256" key="1">
    <source>
        <dbReference type="ARBA" id="ARBA00022729"/>
    </source>
</evidence>
<feature type="domain" description="Ig-like" evidence="4">
    <location>
        <begin position="43"/>
        <end position="85"/>
    </location>
</feature>
<dbReference type="Gene3D" id="2.60.40.10">
    <property type="entry name" value="Immunoglobulins"/>
    <property type="match status" value="3"/>
</dbReference>
<proteinExistence type="predicted"/>
<name>A0A674GSR3_TAEGU</name>
<evidence type="ECO:0000259" key="4">
    <source>
        <dbReference type="PROSITE" id="PS50835"/>
    </source>
</evidence>
<dbReference type="PANTHER" id="PTHR11481">
    <property type="entry name" value="IMMUNOGLOBULIN FC RECEPTOR"/>
    <property type="match status" value="1"/>
</dbReference>
<dbReference type="Ensembl" id="ENSTGUT00000028995.1">
    <property type="protein sequence ID" value="ENSTGUP00000026009.1"/>
    <property type="gene ID" value="ENSTGUG00000028717.1"/>
</dbReference>
<dbReference type="SUPFAM" id="SSF48726">
    <property type="entry name" value="Immunoglobulin"/>
    <property type="match status" value="3"/>
</dbReference>
<dbReference type="GO" id="GO:0007166">
    <property type="term" value="P:cell surface receptor signaling pathway"/>
    <property type="evidence" value="ECO:0007669"/>
    <property type="project" value="TreeGrafter"/>
</dbReference>
<feature type="signal peptide" evidence="3">
    <location>
        <begin position="1"/>
        <end position="27"/>
    </location>
</feature>
<dbReference type="InParanoid" id="A0A674GSR3"/>
<dbReference type="Pfam" id="PF13895">
    <property type="entry name" value="Ig_2"/>
    <property type="match status" value="1"/>
</dbReference>
<evidence type="ECO:0000313" key="5">
    <source>
        <dbReference type="Ensembl" id="ENSTGUP00000026009.1"/>
    </source>
</evidence>
<dbReference type="InterPro" id="IPR003599">
    <property type="entry name" value="Ig_sub"/>
</dbReference>
<dbReference type="InterPro" id="IPR003598">
    <property type="entry name" value="Ig_sub2"/>
</dbReference>
<organism evidence="5 6">
    <name type="scientific">Taeniopygia guttata</name>
    <name type="common">Zebra finch</name>
    <name type="synonym">Poephila guttata</name>
    <dbReference type="NCBI Taxonomy" id="59729"/>
    <lineage>
        <taxon>Eukaryota</taxon>
        <taxon>Metazoa</taxon>
        <taxon>Chordata</taxon>
        <taxon>Craniata</taxon>
        <taxon>Vertebrata</taxon>
        <taxon>Euteleostomi</taxon>
        <taxon>Archelosauria</taxon>
        <taxon>Archosauria</taxon>
        <taxon>Dinosauria</taxon>
        <taxon>Saurischia</taxon>
        <taxon>Theropoda</taxon>
        <taxon>Coelurosauria</taxon>
        <taxon>Aves</taxon>
        <taxon>Neognathae</taxon>
        <taxon>Neoaves</taxon>
        <taxon>Telluraves</taxon>
        <taxon>Australaves</taxon>
        <taxon>Passeriformes</taxon>
        <taxon>Passeroidea</taxon>
        <taxon>Estrildidae</taxon>
        <taxon>Estrildinae</taxon>
        <taxon>Taeniopygia</taxon>
    </lineage>
</organism>
<accession>A0A674GSR3</accession>
<dbReference type="InterPro" id="IPR007110">
    <property type="entry name" value="Ig-like_dom"/>
</dbReference>
<evidence type="ECO:0000256" key="3">
    <source>
        <dbReference type="SAM" id="SignalP"/>
    </source>
</evidence>
<feature type="chain" id="PRO_5025448934" description="Ig-like domain-containing protein" evidence="3">
    <location>
        <begin position="28"/>
        <end position="375"/>
    </location>
</feature>
<dbReference type="GeneTree" id="ENSGT01050000244808"/>
<dbReference type="InterPro" id="IPR050488">
    <property type="entry name" value="Ig_Fc_receptor"/>
</dbReference>
<dbReference type="SMART" id="SM00408">
    <property type="entry name" value="IGc2"/>
    <property type="match status" value="1"/>
</dbReference>
<protein>
    <recommendedName>
        <fullName evidence="4">Ig-like domain-containing protein</fullName>
    </recommendedName>
</protein>
<reference evidence="5" key="3">
    <citation type="submission" date="2025-09" db="UniProtKB">
        <authorList>
            <consortium name="Ensembl"/>
        </authorList>
    </citation>
    <scope>IDENTIFICATION</scope>
</reference>